<comment type="caution">
    <text evidence="2">The sequence shown here is derived from an EMBL/GenBank/DDBJ whole genome shotgun (WGS) entry which is preliminary data.</text>
</comment>
<dbReference type="EMBL" id="SLVU01000004">
    <property type="protein sequence ID" value="TCN32489.1"/>
    <property type="molecule type" value="Genomic_DNA"/>
</dbReference>
<name>A0A4R2C1V8_9HYPH</name>
<evidence type="ECO:0000313" key="2">
    <source>
        <dbReference type="EMBL" id="TCN32489.1"/>
    </source>
</evidence>
<accession>A0A4R2C1V8</accession>
<evidence type="ECO:0000313" key="3">
    <source>
        <dbReference type="Proteomes" id="UP000295043"/>
    </source>
</evidence>
<dbReference type="InterPro" id="IPR054267">
    <property type="entry name" value="DUF6998"/>
</dbReference>
<dbReference type="AlphaFoldDB" id="A0A4R2C1V8"/>
<organism evidence="2 3">
    <name type="scientific">Sinorhizobium americanum</name>
    <dbReference type="NCBI Taxonomy" id="194963"/>
    <lineage>
        <taxon>Bacteria</taxon>
        <taxon>Pseudomonadati</taxon>
        <taxon>Pseudomonadota</taxon>
        <taxon>Alphaproteobacteria</taxon>
        <taxon>Hyphomicrobiales</taxon>
        <taxon>Rhizobiaceae</taxon>
        <taxon>Sinorhizobium/Ensifer group</taxon>
        <taxon>Sinorhizobium</taxon>
    </lineage>
</organism>
<proteinExistence type="predicted"/>
<evidence type="ECO:0000259" key="1">
    <source>
        <dbReference type="Pfam" id="PF22522"/>
    </source>
</evidence>
<sequence>MIKLPECVVAFHAAHSAMCRQLAHTGFTFTLDGKLLGDIGEALVAEHFGIAPLRKRTPGVDG</sequence>
<dbReference type="Pfam" id="PF22522">
    <property type="entry name" value="DUF6998"/>
    <property type="match status" value="1"/>
</dbReference>
<protein>
    <recommendedName>
        <fullName evidence="1">DUF6998 domain-containing protein</fullName>
    </recommendedName>
</protein>
<reference evidence="2 3" key="1">
    <citation type="submission" date="2019-03" db="EMBL/GenBank/DDBJ databases">
        <title>Genomic Encyclopedia of Type Strains, Phase IV (KMG-V): Genome sequencing to study the core and pangenomes of soil and plant-associated prokaryotes.</title>
        <authorList>
            <person name="Whitman W."/>
        </authorList>
    </citation>
    <scope>NUCLEOTIDE SEQUENCE [LARGE SCALE GENOMIC DNA]</scope>
    <source>
        <strain evidence="2 3">23C40</strain>
    </source>
</reference>
<gene>
    <name evidence="2" type="ORF">EV184_104155</name>
</gene>
<dbReference type="Proteomes" id="UP000295043">
    <property type="component" value="Unassembled WGS sequence"/>
</dbReference>
<feature type="domain" description="DUF6998" evidence="1">
    <location>
        <begin position="16"/>
        <end position="62"/>
    </location>
</feature>